<evidence type="ECO:0000313" key="2">
    <source>
        <dbReference type="EMBL" id="EOD49114.1"/>
    </source>
</evidence>
<protein>
    <submittedName>
        <fullName evidence="2">Putative nuclear matrix protein</fullName>
    </submittedName>
</protein>
<dbReference type="Pfam" id="PF11957">
    <property type="entry name" value="efThoc1"/>
    <property type="match status" value="2"/>
</dbReference>
<dbReference type="AlphaFoldDB" id="R1GSU4"/>
<feature type="region of interest" description="Disordered" evidence="1">
    <location>
        <begin position="1"/>
        <end position="36"/>
    </location>
</feature>
<gene>
    <name evidence="2" type="ORF">UCRNP2_4126</name>
</gene>
<evidence type="ECO:0000313" key="3">
    <source>
        <dbReference type="Proteomes" id="UP000013521"/>
    </source>
</evidence>
<dbReference type="PANTHER" id="PTHR13265:SF0">
    <property type="entry name" value="HPR1"/>
    <property type="match status" value="1"/>
</dbReference>
<dbReference type="KEGG" id="npa:UCRNP2_4126"/>
<evidence type="ECO:0000256" key="1">
    <source>
        <dbReference type="SAM" id="MobiDB-lite"/>
    </source>
</evidence>
<dbReference type="eggNOG" id="KOG2491">
    <property type="taxonomic scope" value="Eukaryota"/>
</dbReference>
<feature type="region of interest" description="Disordered" evidence="1">
    <location>
        <begin position="86"/>
        <end position="139"/>
    </location>
</feature>
<sequence>MEVDVDPKPEVPSITTEGAAVDEETKPEQKKDSKVLDTDTLYPVFWTLQQAFSNPPKLFTGEYLSEFKTGIEHTIAKFKDVPKVIPAKKQDKTDDKDGPKNEGRPEGKPEGKHGNADAEDVHGVKRKHDDGEEEFASPYNPKYLTSRDLFELELSDLAFQRHILVQALVLLDFLLSLTEKSKEKTQKWLSTVGNPNRAVQYGYTLSAADADWASKTRTAITAYLQLLPDGKFYYRMVDTGLKDSERYTIPTAESLHRGIQGDELDLEMAMTDEDKHNLQEAKASKTWRALRIASKDRLSLFDKIDDGKQLEALFEPEGGDDAGKDERATTEAAESRVDGSVAEAASQAHVQEEQRAEQQGSQVTAR</sequence>
<dbReference type="PANTHER" id="PTHR13265">
    <property type="entry name" value="THO COMPLEX SUBUNIT 1"/>
    <property type="match status" value="1"/>
</dbReference>
<accession>R1GSU4</accession>
<dbReference type="GO" id="GO:0000445">
    <property type="term" value="C:THO complex part of transcription export complex"/>
    <property type="evidence" value="ECO:0007669"/>
    <property type="project" value="TreeGrafter"/>
</dbReference>
<dbReference type="Proteomes" id="UP000013521">
    <property type="component" value="Unassembled WGS sequence"/>
</dbReference>
<dbReference type="STRING" id="1287680.R1GSU4"/>
<reference evidence="3" key="1">
    <citation type="journal article" date="2013" name="Genome Announc.">
        <title>Draft genome sequence of Neofusicoccum parvum isolate UCR-NP2, a fungal vascular pathogen associated with grapevine cankers.</title>
        <authorList>
            <person name="Blanco-Ulate B."/>
            <person name="Rolshausen P."/>
            <person name="Cantu D."/>
        </authorList>
    </citation>
    <scope>NUCLEOTIDE SEQUENCE [LARGE SCALE GENOMIC DNA]</scope>
    <source>
        <strain evidence="3">UCR-NP2</strain>
    </source>
</reference>
<dbReference type="OrthoDB" id="10257415at2759"/>
<proteinExistence type="predicted"/>
<feature type="compositionally biased region" description="Basic and acidic residues" evidence="1">
    <location>
        <begin position="23"/>
        <end position="36"/>
    </location>
</feature>
<feature type="region of interest" description="Disordered" evidence="1">
    <location>
        <begin position="313"/>
        <end position="366"/>
    </location>
</feature>
<organism evidence="2 3">
    <name type="scientific">Botryosphaeria parva (strain UCR-NP2)</name>
    <name type="common">Grapevine canker fungus</name>
    <name type="synonym">Neofusicoccum parvum</name>
    <dbReference type="NCBI Taxonomy" id="1287680"/>
    <lineage>
        <taxon>Eukaryota</taxon>
        <taxon>Fungi</taxon>
        <taxon>Dikarya</taxon>
        <taxon>Ascomycota</taxon>
        <taxon>Pezizomycotina</taxon>
        <taxon>Dothideomycetes</taxon>
        <taxon>Dothideomycetes incertae sedis</taxon>
        <taxon>Botryosphaeriales</taxon>
        <taxon>Botryosphaeriaceae</taxon>
        <taxon>Neofusicoccum</taxon>
    </lineage>
</organism>
<feature type="compositionally biased region" description="Polar residues" evidence="1">
    <location>
        <begin position="357"/>
        <end position="366"/>
    </location>
</feature>
<dbReference type="GO" id="GO:0006406">
    <property type="term" value="P:mRNA export from nucleus"/>
    <property type="evidence" value="ECO:0007669"/>
    <property type="project" value="TreeGrafter"/>
</dbReference>
<dbReference type="EMBL" id="KB916107">
    <property type="protein sequence ID" value="EOD49114.1"/>
    <property type="molecule type" value="Genomic_DNA"/>
</dbReference>
<feature type="compositionally biased region" description="Basic and acidic residues" evidence="1">
    <location>
        <begin position="321"/>
        <end position="337"/>
    </location>
</feature>
<feature type="compositionally biased region" description="Basic and acidic residues" evidence="1">
    <location>
        <begin position="86"/>
        <end position="130"/>
    </location>
</feature>
<dbReference type="InterPro" id="IPR021861">
    <property type="entry name" value="THO_THOC1"/>
</dbReference>
<name>R1GSU4_BOTPV</name>
<dbReference type="HOGENOM" id="CLU_756479_0_0_1"/>